<organism evidence="11 12">
    <name type="scientific">Sciurus carolinensis</name>
    <name type="common">Eastern gray squirrel</name>
    <dbReference type="NCBI Taxonomy" id="30640"/>
    <lineage>
        <taxon>Eukaryota</taxon>
        <taxon>Metazoa</taxon>
        <taxon>Chordata</taxon>
        <taxon>Craniata</taxon>
        <taxon>Vertebrata</taxon>
        <taxon>Euteleostomi</taxon>
        <taxon>Mammalia</taxon>
        <taxon>Eutheria</taxon>
        <taxon>Euarchontoglires</taxon>
        <taxon>Glires</taxon>
        <taxon>Rodentia</taxon>
        <taxon>Sciuromorpha</taxon>
        <taxon>Sciuridae</taxon>
        <taxon>Sciurinae</taxon>
        <taxon>Sciurini</taxon>
        <taxon>Sciurus</taxon>
    </lineage>
</organism>
<gene>
    <name evidence="11" type="ORF">SUZIE_212365</name>
</gene>
<evidence type="ECO:0000256" key="2">
    <source>
        <dbReference type="ARBA" id="ARBA00022525"/>
    </source>
</evidence>
<keyword evidence="6" id="KW-0044">Antibiotic</keyword>
<evidence type="ECO:0000259" key="10">
    <source>
        <dbReference type="Pfam" id="PF00711"/>
    </source>
</evidence>
<dbReference type="GO" id="GO:0042742">
    <property type="term" value="P:defense response to bacterium"/>
    <property type="evidence" value="ECO:0007669"/>
    <property type="project" value="UniProtKB-KW"/>
</dbReference>
<keyword evidence="3" id="KW-0929">Antimicrobial</keyword>
<keyword evidence="4 9" id="KW-0732">Signal</keyword>
<dbReference type="InterPro" id="IPR007988">
    <property type="entry name" value="Sperm_Ag_11A_B"/>
</dbReference>
<evidence type="ECO:0000256" key="3">
    <source>
        <dbReference type="ARBA" id="ARBA00022529"/>
    </source>
</evidence>
<dbReference type="PANTHER" id="PTHR14081:SF1">
    <property type="entry name" value="SPERM-ASSOCIATED ANTIGEN 11A-RELATED"/>
    <property type="match status" value="1"/>
</dbReference>
<evidence type="ECO:0000256" key="7">
    <source>
        <dbReference type="ARBA" id="ARBA00045473"/>
    </source>
</evidence>
<accession>A0AA41NJ69</accession>
<dbReference type="EMBL" id="JAATJV010447254">
    <property type="protein sequence ID" value="MBZ3891319.1"/>
    <property type="molecule type" value="Genomic_DNA"/>
</dbReference>
<evidence type="ECO:0000256" key="1">
    <source>
        <dbReference type="ARBA" id="ARBA00004613"/>
    </source>
</evidence>
<dbReference type="PANTHER" id="PTHR14081">
    <property type="entry name" value="SPERM-ASSOCIATED ANTIGEN 11A-RELATED-RELATED"/>
    <property type="match status" value="1"/>
</dbReference>
<name>A0AA41NJ69_SCICA</name>
<evidence type="ECO:0000256" key="6">
    <source>
        <dbReference type="ARBA" id="ARBA00023022"/>
    </source>
</evidence>
<keyword evidence="12" id="KW-1185">Reference proteome</keyword>
<keyword evidence="2" id="KW-0964">Secreted</keyword>
<dbReference type="AlphaFoldDB" id="A0AA41NJ69"/>
<evidence type="ECO:0000256" key="4">
    <source>
        <dbReference type="ARBA" id="ARBA00022729"/>
    </source>
</evidence>
<dbReference type="Proteomes" id="UP001166674">
    <property type="component" value="Unassembled WGS sequence"/>
</dbReference>
<evidence type="ECO:0000256" key="8">
    <source>
        <dbReference type="SAM" id="MobiDB-lite"/>
    </source>
</evidence>
<reference evidence="11" key="1">
    <citation type="submission" date="2020-03" db="EMBL/GenBank/DDBJ databases">
        <title>Studies in the Genomics of Life Span.</title>
        <authorList>
            <person name="Glass D."/>
        </authorList>
    </citation>
    <scope>NUCLEOTIDE SEQUENCE</scope>
    <source>
        <strain evidence="11">SUZIE</strain>
        <tissue evidence="11">Muscle</tissue>
    </source>
</reference>
<dbReference type="Pfam" id="PF05324">
    <property type="entry name" value="Sperm_Ag_HE2"/>
    <property type="match status" value="1"/>
</dbReference>
<protein>
    <submittedName>
        <fullName evidence="11">Sperm-associated antigen 11-like</fullName>
    </submittedName>
</protein>
<keyword evidence="5" id="KW-0211">Defensin</keyword>
<dbReference type="InterPro" id="IPR001855">
    <property type="entry name" value="Defensin_beta-like"/>
</dbReference>
<feature type="chain" id="PRO_5041221078" evidence="9">
    <location>
        <begin position="26"/>
        <end position="151"/>
    </location>
</feature>
<evidence type="ECO:0000313" key="12">
    <source>
        <dbReference type="Proteomes" id="UP001166674"/>
    </source>
</evidence>
<comment type="caution">
    <text evidence="11">The sequence shown here is derived from an EMBL/GenBank/DDBJ whole genome shotgun (WGS) entry which is preliminary data.</text>
</comment>
<comment type="function">
    <text evidence="7">Has antimicrobial activity against E.coli. Plays a role in the defense response in the male reproductive tract, contributing to sperm maturation, storage and protection.</text>
</comment>
<proteinExistence type="predicted"/>
<feature type="signal peptide" evidence="9">
    <location>
        <begin position="1"/>
        <end position="25"/>
    </location>
</feature>
<evidence type="ECO:0000313" key="11">
    <source>
        <dbReference type="EMBL" id="MBZ3891319.1"/>
    </source>
</evidence>
<dbReference type="Pfam" id="PF00711">
    <property type="entry name" value="Defensin_beta"/>
    <property type="match status" value="1"/>
</dbReference>
<comment type="subcellular location">
    <subcellularLocation>
        <location evidence="1">Secreted</location>
    </subcellularLocation>
</comment>
<dbReference type="GO" id="GO:0005576">
    <property type="term" value="C:extracellular region"/>
    <property type="evidence" value="ECO:0007669"/>
    <property type="project" value="UniProtKB-SubCell"/>
</dbReference>
<evidence type="ECO:0000256" key="5">
    <source>
        <dbReference type="ARBA" id="ARBA00022940"/>
    </source>
</evidence>
<evidence type="ECO:0000256" key="9">
    <source>
        <dbReference type="SAM" id="SignalP"/>
    </source>
</evidence>
<sequence length="151" mass="16783">MAQQFHPPLISLLLVALLFPEKDIGLGNPDKCTVMSLHKDFSHSTLLFSPQYTCTCSGLPRALSVNYSGTEVPSDPKGGTPGRGADGSPVRHHHVKRLFEPRTPPYMEPEPAFKVVNCKKSEGFCQEYCNYLEIQVGYCSKKKDACCLHRN</sequence>
<feature type="domain" description="Beta-defensin-like" evidence="10">
    <location>
        <begin position="116"/>
        <end position="147"/>
    </location>
</feature>
<feature type="region of interest" description="Disordered" evidence="8">
    <location>
        <begin position="68"/>
        <end position="91"/>
    </location>
</feature>
<dbReference type="GO" id="GO:0061844">
    <property type="term" value="P:antimicrobial humoral immune response mediated by antimicrobial peptide"/>
    <property type="evidence" value="ECO:0007669"/>
    <property type="project" value="TreeGrafter"/>
</dbReference>